<dbReference type="PROSITE" id="PS01053">
    <property type="entry name" value="ARGINASE_1"/>
    <property type="match status" value="1"/>
</dbReference>
<dbReference type="PIRSF" id="PIRSF036979">
    <property type="entry name" value="Arginase"/>
    <property type="match status" value="1"/>
</dbReference>
<dbReference type="InterPro" id="IPR023696">
    <property type="entry name" value="Ureohydrolase_dom_sf"/>
</dbReference>
<keyword evidence="2 7" id="KW-0378">Hydrolase</keyword>
<dbReference type="InterPro" id="IPR005923">
    <property type="entry name" value="HutG"/>
</dbReference>
<evidence type="ECO:0000256" key="4">
    <source>
        <dbReference type="ARBA" id="ARBA00023211"/>
    </source>
</evidence>
<comment type="similarity">
    <text evidence="6 7">Belongs to the arginase family.</text>
</comment>
<accession>A0ABV5WP21</accession>
<dbReference type="Proteomes" id="UP001589609">
    <property type="component" value="Unassembled WGS sequence"/>
</dbReference>
<reference evidence="8 9" key="1">
    <citation type="submission" date="2024-09" db="EMBL/GenBank/DDBJ databases">
        <authorList>
            <person name="Sun Q."/>
            <person name="Mori K."/>
        </authorList>
    </citation>
    <scope>NUCLEOTIDE SEQUENCE [LARGE SCALE GENOMIC DNA]</scope>
    <source>
        <strain evidence="8 9">JCM 11201</strain>
    </source>
</reference>
<dbReference type="InterPro" id="IPR020855">
    <property type="entry name" value="Ureohydrolase_Mn_BS"/>
</dbReference>
<dbReference type="NCBIfam" id="TIGR01227">
    <property type="entry name" value="hutG"/>
    <property type="match status" value="1"/>
</dbReference>
<dbReference type="SUPFAM" id="SSF52768">
    <property type="entry name" value="Arginase/deacetylase"/>
    <property type="match status" value="1"/>
</dbReference>
<sequence>MRIPYVKKHAAFSDREVTRWNDILKDWDGAEALIGPVILGVPLSKSSISHSGASFAPHAIRRMLGLYTTYHIEDEKDAADSVLLDCGDIEMHVTNILENHKRIEHAVSLLTERYEKAIPIILGGDHSISFPSISGFAKGRGRVGVIQFDAHHDLRNIEDGGPSNGTPFRNLLEHGVVEGENIIQIGIRNFSNAKAYHAYALAKGVTVYTMKQVRNRAVTDIVQESIEKLRTRVDSIYVSIDMDVLDQACAPGCPAIGPGGLHSRELLEAAALLGKEPLVGAVDIVEIDPTIDFRDMTSRIAAHIVMSFVLERL</sequence>
<protein>
    <recommendedName>
        <fullName evidence="5">Formimidoylglutamase</fullName>
        <ecNumber evidence="5">3.5.3.8</ecNumber>
    </recommendedName>
</protein>
<dbReference type="Pfam" id="PF00491">
    <property type="entry name" value="Arginase"/>
    <property type="match status" value="1"/>
</dbReference>
<gene>
    <name evidence="8" type="primary">hutG</name>
    <name evidence="8" type="ORF">ACFFMS_29555</name>
</gene>
<comment type="caution">
    <text evidence="8">The sequence shown here is derived from an EMBL/GenBank/DDBJ whole genome shotgun (WGS) entry which is preliminary data.</text>
</comment>
<keyword evidence="1" id="KW-0479">Metal-binding</keyword>
<dbReference type="InterPro" id="IPR006035">
    <property type="entry name" value="Ureohydrolase"/>
</dbReference>
<keyword evidence="3" id="KW-0369">Histidine metabolism</keyword>
<dbReference type="PANTHER" id="PTHR11358">
    <property type="entry name" value="ARGINASE/AGMATINASE"/>
    <property type="match status" value="1"/>
</dbReference>
<dbReference type="Gene3D" id="3.40.800.10">
    <property type="entry name" value="Ureohydrolase domain"/>
    <property type="match status" value="1"/>
</dbReference>
<keyword evidence="9" id="KW-1185">Reference proteome</keyword>
<dbReference type="GO" id="GO:0050415">
    <property type="term" value="F:formimidoylglutamase activity"/>
    <property type="evidence" value="ECO:0007669"/>
    <property type="project" value="UniProtKB-EC"/>
</dbReference>
<evidence type="ECO:0000256" key="3">
    <source>
        <dbReference type="ARBA" id="ARBA00022808"/>
    </source>
</evidence>
<dbReference type="PRINTS" id="PR00116">
    <property type="entry name" value="ARGINASE"/>
</dbReference>
<dbReference type="PANTHER" id="PTHR11358:SF35">
    <property type="entry name" value="FORMIMIDOYLGLUTAMASE"/>
    <property type="match status" value="1"/>
</dbReference>
<evidence type="ECO:0000256" key="7">
    <source>
        <dbReference type="RuleBase" id="RU003684"/>
    </source>
</evidence>
<evidence type="ECO:0000256" key="6">
    <source>
        <dbReference type="PROSITE-ProRule" id="PRU00742"/>
    </source>
</evidence>
<evidence type="ECO:0000256" key="5">
    <source>
        <dbReference type="NCBIfam" id="TIGR01227"/>
    </source>
</evidence>
<evidence type="ECO:0000256" key="2">
    <source>
        <dbReference type="ARBA" id="ARBA00022801"/>
    </source>
</evidence>
<proteinExistence type="inferred from homology"/>
<dbReference type="EC" id="3.5.3.8" evidence="5"/>
<name>A0ABV5WP21_9BACI</name>
<evidence type="ECO:0000313" key="8">
    <source>
        <dbReference type="EMBL" id="MFB9762376.1"/>
    </source>
</evidence>
<dbReference type="CDD" id="cd09990">
    <property type="entry name" value="Agmatinase-like"/>
    <property type="match status" value="1"/>
</dbReference>
<dbReference type="PROSITE" id="PS51409">
    <property type="entry name" value="ARGINASE_2"/>
    <property type="match status" value="1"/>
</dbReference>
<organism evidence="8 9">
    <name type="scientific">Ectobacillus funiculus</name>
    <dbReference type="NCBI Taxonomy" id="137993"/>
    <lineage>
        <taxon>Bacteria</taxon>
        <taxon>Bacillati</taxon>
        <taxon>Bacillota</taxon>
        <taxon>Bacilli</taxon>
        <taxon>Bacillales</taxon>
        <taxon>Bacillaceae</taxon>
        <taxon>Ectobacillus</taxon>
    </lineage>
</organism>
<dbReference type="RefSeq" id="WP_379952266.1">
    <property type="nucleotide sequence ID" value="NZ_JBHMAF010000196.1"/>
</dbReference>
<keyword evidence="4" id="KW-0464">Manganese</keyword>
<dbReference type="EMBL" id="JBHMAF010000196">
    <property type="protein sequence ID" value="MFB9762376.1"/>
    <property type="molecule type" value="Genomic_DNA"/>
</dbReference>
<evidence type="ECO:0000313" key="9">
    <source>
        <dbReference type="Proteomes" id="UP001589609"/>
    </source>
</evidence>
<evidence type="ECO:0000256" key="1">
    <source>
        <dbReference type="ARBA" id="ARBA00022723"/>
    </source>
</evidence>